<comment type="subcellular location">
    <subcellularLocation>
        <location evidence="1">Cell membrane</location>
        <topology evidence="1">Multi-pass membrane protein</topology>
    </subcellularLocation>
</comment>
<dbReference type="Gene3D" id="1.20.1250.20">
    <property type="entry name" value="MFS general substrate transporter like domains"/>
    <property type="match status" value="2"/>
</dbReference>
<feature type="transmembrane region" description="Helical" evidence="5">
    <location>
        <begin position="45"/>
        <end position="65"/>
    </location>
</feature>
<dbReference type="InterPro" id="IPR020846">
    <property type="entry name" value="MFS_dom"/>
</dbReference>
<dbReference type="GO" id="GO:0005886">
    <property type="term" value="C:plasma membrane"/>
    <property type="evidence" value="ECO:0007669"/>
    <property type="project" value="UniProtKB-SubCell"/>
</dbReference>
<dbReference type="AlphaFoldDB" id="A0AB73MIQ5"/>
<feature type="transmembrane region" description="Helical" evidence="5">
    <location>
        <begin position="77"/>
        <end position="95"/>
    </location>
</feature>
<evidence type="ECO:0000256" key="3">
    <source>
        <dbReference type="ARBA" id="ARBA00022989"/>
    </source>
</evidence>
<feature type="transmembrane region" description="Helical" evidence="5">
    <location>
        <begin position="252"/>
        <end position="273"/>
    </location>
</feature>
<dbReference type="GO" id="GO:0022857">
    <property type="term" value="F:transmembrane transporter activity"/>
    <property type="evidence" value="ECO:0007669"/>
    <property type="project" value="InterPro"/>
</dbReference>
<keyword evidence="3 5" id="KW-1133">Transmembrane helix</keyword>
<feature type="transmembrane region" description="Helical" evidence="5">
    <location>
        <begin position="285"/>
        <end position="308"/>
    </location>
</feature>
<dbReference type="PANTHER" id="PTHR23539:SF1">
    <property type="entry name" value="MAJOR FACILITATOR SUPERFAMILY (MFS) PROFILE DOMAIN-CONTAINING PROTEIN"/>
    <property type="match status" value="1"/>
</dbReference>
<dbReference type="EMBL" id="MLHW01000021">
    <property type="protein sequence ID" value="OHT47767.1"/>
    <property type="molecule type" value="Genomic_DNA"/>
</dbReference>
<organism evidence="7 8">
    <name type="scientific">Mycobacteroides chelonae</name>
    <name type="common">Mycobacterium chelonae</name>
    <dbReference type="NCBI Taxonomy" id="1774"/>
    <lineage>
        <taxon>Bacteria</taxon>
        <taxon>Bacillati</taxon>
        <taxon>Actinomycetota</taxon>
        <taxon>Actinomycetes</taxon>
        <taxon>Mycobacteriales</taxon>
        <taxon>Mycobacteriaceae</taxon>
        <taxon>Mycobacteroides</taxon>
    </lineage>
</organism>
<dbReference type="PROSITE" id="PS50850">
    <property type="entry name" value="MFS"/>
    <property type="match status" value="1"/>
</dbReference>
<feature type="transmembrane region" description="Helical" evidence="5">
    <location>
        <begin position="314"/>
        <end position="335"/>
    </location>
</feature>
<feature type="transmembrane region" description="Helical" evidence="5">
    <location>
        <begin position="107"/>
        <end position="128"/>
    </location>
</feature>
<evidence type="ECO:0000256" key="4">
    <source>
        <dbReference type="ARBA" id="ARBA00023136"/>
    </source>
</evidence>
<dbReference type="SUPFAM" id="SSF103473">
    <property type="entry name" value="MFS general substrate transporter"/>
    <property type="match status" value="1"/>
</dbReference>
<feature type="domain" description="Major facilitator superfamily (MFS) profile" evidence="6">
    <location>
        <begin position="218"/>
        <end position="408"/>
    </location>
</feature>
<feature type="transmembrane region" description="Helical" evidence="5">
    <location>
        <begin position="158"/>
        <end position="183"/>
    </location>
</feature>
<keyword evidence="2 5" id="KW-0812">Transmembrane</keyword>
<protein>
    <submittedName>
        <fullName evidence="7">MFS transporter</fullName>
    </submittedName>
</protein>
<feature type="transmembrane region" description="Helical" evidence="5">
    <location>
        <begin position="372"/>
        <end position="390"/>
    </location>
</feature>
<dbReference type="PANTHER" id="PTHR23539">
    <property type="entry name" value="MFS TRANSPORTER"/>
    <property type="match status" value="1"/>
</dbReference>
<dbReference type="RefSeq" id="WP_057966165.1">
    <property type="nucleotide sequence ID" value="NZ_CP058976.1"/>
</dbReference>
<evidence type="ECO:0000256" key="1">
    <source>
        <dbReference type="ARBA" id="ARBA00004651"/>
    </source>
</evidence>
<comment type="caution">
    <text evidence="7">The sequence shown here is derived from an EMBL/GenBank/DDBJ whole genome shotgun (WGS) entry which is preliminary data.</text>
</comment>
<sequence length="408" mass="41161">MTHKSAVSPGDRKALAVANFFVADVQAGVGPFLGVLLASRGWGTAAIGAVTALGNAVGLASTTPAGALIDATRRKRFWVAAAAICTVAASALVLVSRDFWVVAAAQAAAAVAAAVLGPAIIGITLGVVRQSGFVAQNGRNQAYNHAGNMVGAALSGCLGWYFGFAAVFVLAAAFAIVAVVATLSIPARHIDDQAARGAADVHDCVAASGLQILARSPALRALAAAVLLFHLGNAAMLPLYGLAVVAHKADPFITVAATVVVAQAVMVIASLAATRIARRRGYWTVFTIAFIALPVRGLVAASIITTWGIVPVQILDGIGAGMLSVAVPGLVAQLLEGTGHINIGQGALMTAQSLGACLSPLLGGYIAQEFGFRVAFACLGALSVGSLLIWHKCASAIRAAEAPAAQEH</sequence>
<evidence type="ECO:0000313" key="7">
    <source>
        <dbReference type="EMBL" id="OHT47767.1"/>
    </source>
</evidence>
<evidence type="ECO:0000256" key="2">
    <source>
        <dbReference type="ARBA" id="ARBA00022692"/>
    </source>
</evidence>
<feature type="transmembrane region" description="Helical" evidence="5">
    <location>
        <begin position="221"/>
        <end position="246"/>
    </location>
</feature>
<dbReference type="Proteomes" id="UP000180113">
    <property type="component" value="Unassembled WGS sequence"/>
</dbReference>
<feature type="transmembrane region" description="Helical" evidence="5">
    <location>
        <begin position="347"/>
        <end position="366"/>
    </location>
</feature>
<reference evidence="7 8" key="1">
    <citation type="submission" date="2016-10" db="EMBL/GenBank/DDBJ databases">
        <title>Evaluation of Human, Animal and Environmental Mycobacterium chelonae Isolates by Core Genome Phylogenomic Analysis, Targeted Gene Comparison, and Anti-microbial Susceptibility Patterns: A Tale of Mistaken Identities.</title>
        <authorList>
            <person name="Fogelson S.B."/>
            <person name="Camus A.C."/>
            <person name="Lorenz W."/>
            <person name="Vasireddy R."/>
            <person name="Vasireddy S."/>
            <person name="Smith T."/>
            <person name="Brown-Elliott B.A."/>
            <person name="Wallace R.J.Jr."/>
            <person name="Hasan N.A."/>
            <person name="Reischl U."/>
            <person name="Sanchez S."/>
        </authorList>
    </citation>
    <scope>NUCLEOTIDE SEQUENCE [LARGE SCALE GENOMIC DNA]</scope>
    <source>
        <strain evidence="7 8">42895</strain>
    </source>
</reference>
<name>A0AB73MIQ5_MYCCH</name>
<keyword evidence="4 5" id="KW-0472">Membrane</keyword>
<dbReference type="Pfam" id="PF07690">
    <property type="entry name" value="MFS_1"/>
    <property type="match status" value="1"/>
</dbReference>
<proteinExistence type="predicted"/>
<dbReference type="InterPro" id="IPR036259">
    <property type="entry name" value="MFS_trans_sf"/>
</dbReference>
<dbReference type="InterPro" id="IPR011701">
    <property type="entry name" value="MFS"/>
</dbReference>
<evidence type="ECO:0000313" key="8">
    <source>
        <dbReference type="Proteomes" id="UP000180113"/>
    </source>
</evidence>
<feature type="transmembrane region" description="Helical" evidence="5">
    <location>
        <begin position="20"/>
        <end position="38"/>
    </location>
</feature>
<gene>
    <name evidence="7" type="ORF">BKG62_24270</name>
</gene>
<accession>A0AB73MIQ5</accession>
<evidence type="ECO:0000259" key="6">
    <source>
        <dbReference type="PROSITE" id="PS50850"/>
    </source>
</evidence>
<evidence type="ECO:0000256" key="5">
    <source>
        <dbReference type="SAM" id="Phobius"/>
    </source>
</evidence>